<evidence type="ECO:0000256" key="9">
    <source>
        <dbReference type="PROSITE-ProRule" id="PRU01248"/>
    </source>
</evidence>
<evidence type="ECO:0000256" key="3">
    <source>
        <dbReference type="ARBA" id="ARBA00022618"/>
    </source>
</evidence>
<dbReference type="RefSeq" id="WP_209558746.1">
    <property type="nucleotide sequence ID" value="NZ_JAEDXU010000011.1"/>
</dbReference>
<feature type="domain" description="Core-binding (CB)" evidence="11">
    <location>
        <begin position="1"/>
        <end position="81"/>
    </location>
</feature>
<dbReference type="PROSITE" id="PS51900">
    <property type="entry name" value="CB"/>
    <property type="match status" value="1"/>
</dbReference>
<sequence>MNQWISDFLIYKKNYHNLSSRTIKAYESDLNLLAIFCLDKKIPVADGIIPFINKLNQEDQLKISSLKRKMITYRMFYKYLASNNIIPRNQQFEDSRISYPIQKKMPKTLKISDIDHLLSTMYFRSQNEAVSIYQRKNCTRDIALLELLISTGIRISEASSIDLSDYDQMDNSLLIHGKNGKERLIYLSSHETKQAITTYLKIRGTYHPVDQSLFVNKYGKRLSIYGIEDIFSKYLKLADIQTPATPHHLRHTFATELLNNGANIREVQELLGHSSIVTTQIYTEVSMERKRHVLDTYNYRNSLIIKTSK</sequence>
<feature type="domain" description="Tyr recombinase" evidence="10">
    <location>
        <begin position="104"/>
        <end position="295"/>
    </location>
</feature>
<evidence type="ECO:0000256" key="5">
    <source>
        <dbReference type="ARBA" id="ARBA00022908"/>
    </source>
</evidence>
<dbReference type="InterPro" id="IPR044068">
    <property type="entry name" value="CB"/>
</dbReference>
<evidence type="ECO:0000256" key="2">
    <source>
        <dbReference type="ARBA" id="ARBA00022490"/>
    </source>
</evidence>
<dbReference type="SUPFAM" id="SSF47823">
    <property type="entry name" value="lambda integrase-like, N-terminal domain"/>
    <property type="match status" value="1"/>
</dbReference>
<evidence type="ECO:0000256" key="7">
    <source>
        <dbReference type="ARBA" id="ARBA00023172"/>
    </source>
</evidence>
<name>A0ABS4CNX1_9ENTE</name>
<dbReference type="Gene3D" id="1.10.443.10">
    <property type="entry name" value="Intergrase catalytic core"/>
    <property type="match status" value="1"/>
</dbReference>
<dbReference type="InterPro" id="IPR013762">
    <property type="entry name" value="Integrase-like_cat_sf"/>
</dbReference>
<evidence type="ECO:0000259" key="10">
    <source>
        <dbReference type="PROSITE" id="PS51898"/>
    </source>
</evidence>
<accession>A0ABS4CNX1</accession>
<dbReference type="InterPro" id="IPR004107">
    <property type="entry name" value="Integrase_SAM-like_N"/>
</dbReference>
<reference evidence="12 13" key="1">
    <citation type="submission" date="2020-12" db="EMBL/GenBank/DDBJ databases">
        <title>Vagococcus allomyrinae sp. nov. and Enterococcus lavae sp. nov., isolated from the larvae of Allomyrina dichotoma.</title>
        <authorList>
            <person name="Lee S.D."/>
        </authorList>
    </citation>
    <scope>NUCLEOTIDE SEQUENCE [LARGE SCALE GENOMIC DNA]</scope>
    <source>
        <strain evidence="12 13">BWM-S5</strain>
    </source>
</reference>
<proteinExistence type="predicted"/>
<dbReference type="Pfam" id="PF02899">
    <property type="entry name" value="Phage_int_SAM_1"/>
    <property type="match status" value="1"/>
</dbReference>
<gene>
    <name evidence="12" type="ORF">I6N96_16880</name>
</gene>
<keyword evidence="13" id="KW-1185">Reference proteome</keyword>
<keyword evidence="3" id="KW-0132">Cell division</keyword>
<dbReference type="InterPro" id="IPR002104">
    <property type="entry name" value="Integrase_catalytic"/>
</dbReference>
<dbReference type="Pfam" id="PF00589">
    <property type="entry name" value="Phage_integrase"/>
    <property type="match status" value="1"/>
</dbReference>
<keyword evidence="2" id="KW-0963">Cytoplasm</keyword>
<organism evidence="12 13">
    <name type="scientific">Enterococcus larvae</name>
    <dbReference type="NCBI Taxonomy" id="2794352"/>
    <lineage>
        <taxon>Bacteria</taxon>
        <taxon>Bacillati</taxon>
        <taxon>Bacillota</taxon>
        <taxon>Bacilli</taxon>
        <taxon>Lactobacillales</taxon>
        <taxon>Enterococcaceae</taxon>
        <taxon>Enterococcus</taxon>
    </lineage>
</organism>
<dbReference type="PROSITE" id="PS51898">
    <property type="entry name" value="TYR_RECOMBINASE"/>
    <property type="match status" value="1"/>
</dbReference>
<dbReference type="InterPro" id="IPR011010">
    <property type="entry name" value="DNA_brk_join_enz"/>
</dbReference>
<dbReference type="InterPro" id="IPR050090">
    <property type="entry name" value="Tyrosine_recombinase_XerCD"/>
</dbReference>
<evidence type="ECO:0000256" key="8">
    <source>
        <dbReference type="ARBA" id="ARBA00023306"/>
    </source>
</evidence>
<keyword evidence="6 9" id="KW-0238">DNA-binding</keyword>
<evidence type="ECO:0000259" key="11">
    <source>
        <dbReference type="PROSITE" id="PS51900"/>
    </source>
</evidence>
<evidence type="ECO:0000256" key="1">
    <source>
        <dbReference type="ARBA" id="ARBA00004496"/>
    </source>
</evidence>
<dbReference type="PANTHER" id="PTHR30349:SF77">
    <property type="entry name" value="TYROSINE RECOMBINASE XERC"/>
    <property type="match status" value="1"/>
</dbReference>
<dbReference type="EMBL" id="JAEDXU010000011">
    <property type="protein sequence ID" value="MBP1047967.1"/>
    <property type="molecule type" value="Genomic_DNA"/>
</dbReference>
<keyword evidence="8" id="KW-0131">Cell cycle</keyword>
<dbReference type="SUPFAM" id="SSF56349">
    <property type="entry name" value="DNA breaking-rejoining enzymes"/>
    <property type="match status" value="1"/>
</dbReference>
<dbReference type="Proteomes" id="UP000673375">
    <property type="component" value="Unassembled WGS sequence"/>
</dbReference>
<dbReference type="InterPro" id="IPR010998">
    <property type="entry name" value="Integrase_recombinase_N"/>
</dbReference>
<dbReference type="Gene3D" id="1.10.150.130">
    <property type="match status" value="1"/>
</dbReference>
<comment type="caution">
    <text evidence="12">The sequence shown here is derived from an EMBL/GenBank/DDBJ whole genome shotgun (WGS) entry which is preliminary data.</text>
</comment>
<keyword evidence="4" id="KW-0159">Chromosome partition</keyword>
<evidence type="ECO:0000313" key="13">
    <source>
        <dbReference type="Proteomes" id="UP000673375"/>
    </source>
</evidence>
<evidence type="ECO:0000256" key="6">
    <source>
        <dbReference type="ARBA" id="ARBA00023125"/>
    </source>
</evidence>
<dbReference type="PANTHER" id="PTHR30349">
    <property type="entry name" value="PHAGE INTEGRASE-RELATED"/>
    <property type="match status" value="1"/>
</dbReference>
<evidence type="ECO:0000313" key="12">
    <source>
        <dbReference type="EMBL" id="MBP1047967.1"/>
    </source>
</evidence>
<keyword evidence="5" id="KW-0229">DNA integration</keyword>
<keyword evidence="7" id="KW-0233">DNA recombination</keyword>
<evidence type="ECO:0000256" key="4">
    <source>
        <dbReference type="ARBA" id="ARBA00022829"/>
    </source>
</evidence>
<comment type="subcellular location">
    <subcellularLocation>
        <location evidence="1">Cytoplasm</location>
    </subcellularLocation>
</comment>
<protein>
    <submittedName>
        <fullName evidence="12">Tyrosine-type recombinase/integrase</fullName>
    </submittedName>
</protein>